<dbReference type="Proteomes" id="UP001353858">
    <property type="component" value="Unassembled WGS sequence"/>
</dbReference>
<evidence type="ECO:0000313" key="6">
    <source>
        <dbReference type="Proteomes" id="UP001353858"/>
    </source>
</evidence>
<dbReference type="GO" id="GO:0006298">
    <property type="term" value="P:mismatch repair"/>
    <property type="evidence" value="ECO:0007669"/>
    <property type="project" value="InterPro"/>
</dbReference>
<proteinExistence type="inferred from homology"/>
<keyword evidence="2" id="KW-0227">DNA damage</keyword>
<dbReference type="NCBIfam" id="TIGR00585">
    <property type="entry name" value="mutl"/>
    <property type="match status" value="1"/>
</dbReference>
<name>A0AAN7PFN3_9COLE</name>
<feature type="domain" description="MutL C-terminal dimerisation" evidence="3">
    <location>
        <begin position="1456"/>
        <end position="1612"/>
    </location>
</feature>
<dbReference type="InterPro" id="IPR038973">
    <property type="entry name" value="MutL/Mlh/Pms-like"/>
</dbReference>
<dbReference type="SUPFAM" id="SSF55874">
    <property type="entry name" value="ATPase domain of HSP90 chaperone/DNA topoisomerase II/histidine kinase"/>
    <property type="match status" value="1"/>
</dbReference>
<evidence type="ECO:0000256" key="1">
    <source>
        <dbReference type="ARBA" id="ARBA00006082"/>
    </source>
</evidence>
<dbReference type="GO" id="GO:0140664">
    <property type="term" value="F:ATP-dependent DNA damage sensor activity"/>
    <property type="evidence" value="ECO:0007669"/>
    <property type="project" value="InterPro"/>
</dbReference>
<dbReference type="InterPro" id="IPR014721">
    <property type="entry name" value="Ribsml_uS5_D2-typ_fold_subgr"/>
</dbReference>
<sequence>MEIKRLPQNVREIIRSGENISSVPQCVMELVLNSLDSKANAVAVRINLLTFRIQVVDNGIGVSKSNMKLIGIRYMTSKCHSLKDLMNTKQFGFRGEAFASICQMARKVDIVSKSEGDENTYSKTYENGTWSPVELIKTRPGVGTTVTITEFMHNLPVRQKRIHKSLDLDETKQRLEELAIINCSISFSLRNDATGKIILQSKHTNNVAHALVNFYPYIVIDNLVQVKVSKSKVSVSGLICKTYSTNKKTQFIYLNKRPIDCVKIQKFINCMLSTIMSKSEHPIYCLNIRCPYSTVDLALTPSKTTVEFKNWDVILKCIEKAVKTVLINETSMPNAKNLVDKKKVPSFKSQFGLSQIKGAVTGNKVKRKISASESDDLRSINLDNANPLPSTSYFLKQSKNYERECSRDQIDRKKRKKSNNFNQNTQSLLFSLDNEYNKRVSLFDQTLTTNAVENQDKGKQLIMDVFLKSTVAYPTERSEIITDDVKTVVMEQTTKNKCANTTLAMTVVSKKTILKKSHVSRNVKNHMISKCVQTTMIQQQKMIDFGSEEVPNSPLCINNTLSKYFLTSKNQNKFKVNCNQNGIVCFGSFKKNLVPNFGRFEYFIRPLPSFSQNVDLASIDDVRSRFLYGRNIDNIFPRYQNLLPLHRPRLTTFGNCFNLDCRPLLPKTENCNQICSPYFANNADTKSLKSLHYPTNNLKNLGISPFFKQPNHNFRIKEKPNSAFFLEDSHTLKRRANYVHNSNHDDFFKQISKGRFKDTYKPIGYMDLPIAKKVNKKSFPNIFFQNSKPFNSVSTENTYLHNKCLEKPILPKFKKNYLESKLKIASEKINGKNQKPIRQLSNNLKPSFQTNTINVQKYKIPETVQSNIYNFKRNCSSSNLTKDCGINFKINGNNARTTNNILRSPFFPQPYENFGKKTKLMFFNQSDGKESNNFIPNLQKNVTSFQLNPIENYQFSMFPTKTYQTNTDNLDYDPKTNISVCRILGDLNSEPLFETKATSEIQEASHNLSTSIYFRSSKSPSYSYMPLNPITNEVKEPLRNVFESEKPRAFLDQGSLNVQPKQLSTNSNLNEIVYNFNKHKSNCKRNHLSSFEVPQNLIDSFYLTSEIHTNNFFENNGNDAQLKPFRAPSFLMPNYSKNEHCESLPLSKMKFNMNMNNQNPINNNFWSGTHNPPPPKIEVPIKNTVKQGPTIKKHKSNFHYQKSKLSLKKHASDPTSKLKKTEPLAFQPILPVSIKNATQSTSNVQYKKFKPNLCSTRNEELSPPLNIFESSFNLSQPTHCNGSNFGLTTSTNSLSAAEKNLFAKPDVLEWVQKENEFGNKFYLNSRTGMTSIFSPKEVNKFTLAKRINFLPKGLSPICVENKFVNVSMSTNSKKELHIALMKNFENELQTIKWSNLIDGNTDIKDFFQNLYEQKTKHYENCIPNVSVNTLPRCMIKHFKNAQAQSYSKDLLSNLELIGQWDQKFIIAFSKTKQTLFIFDQHAVSERIRLENLLKDYKVGEKFKGVPYRLNMLNTFSESDLKILEEFKISFENIGIDYTIDSNKVYISHIPNCLYVKYNQEPEHLKNLLISVIGEQIHILSATRGVSANISKTLQNIINSEACRGAIKFGDRLSTSNCEKLVNELNLCKLPFQCAHGRPSVVPLISLEKSSLIEKCKPNLRKLGIWKPGEFKN</sequence>
<dbReference type="Gene3D" id="3.30.230.10">
    <property type="match status" value="1"/>
</dbReference>
<dbReference type="CDD" id="cd00782">
    <property type="entry name" value="MutL_Trans"/>
    <property type="match status" value="1"/>
</dbReference>
<dbReference type="GO" id="GO:0030983">
    <property type="term" value="F:mismatched DNA binding"/>
    <property type="evidence" value="ECO:0007669"/>
    <property type="project" value="InterPro"/>
</dbReference>
<dbReference type="GO" id="GO:0005524">
    <property type="term" value="F:ATP binding"/>
    <property type="evidence" value="ECO:0007669"/>
    <property type="project" value="InterPro"/>
</dbReference>
<organism evidence="5 6">
    <name type="scientific">Aquatica leii</name>
    <dbReference type="NCBI Taxonomy" id="1421715"/>
    <lineage>
        <taxon>Eukaryota</taxon>
        <taxon>Metazoa</taxon>
        <taxon>Ecdysozoa</taxon>
        <taxon>Arthropoda</taxon>
        <taxon>Hexapoda</taxon>
        <taxon>Insecta</taxon>
        <taxon>Pterygota</taxon>
        <taxon>Neoptera</taxon>
        <taxon>Endopterygota</taxon>
        <taxon>Coleoptera</taxon>
        <taxon>Polyphaga</taxon>
        <taxon>Elateriformia</taxon>
        <taxon>Elateroidea</taxon>
        <taxon>Lampyridae</taxon>
        <taxon>Luciolinae</taxon>
        <taxon>Aquatica</taxon>
    </lineage>
</organism>
<dbReference type="Pfam" id="PF08676">
    <property type="entry name" value="MutL_C"/>
    <property type="match status" value="1"/>
</dbReference>
<keyword evidence="6" id="KW-1185">Reference proteome</keyword>
<dbReference type="Gene3D" id="3.30.565.10">
    <property type="entry name" value="Histidine kinase-like ATPase, C-terminal domain"/>
    <property type="match status" value="1"/>
</dbReference>
<dbReference type="PANTHER" id="PTHR10073">
    <property type="entry name" value="DNA MISMATCH REPAIR PROTEIN MLH, PMS, MUTL"/>
    <property type="match status" value="1"/>
</dbReference>
<dbReference type="InterPro" id="IPR036890">
    <property type="entry name" value="HATPase_C_sf"/>
</dbReference>
<comment type="caution">
    <text evidence="5">The sequence shown here is derived from an EMBL/GenBank/DDBJ whole genome shotgun (WGS) entry which is preliminary data.</text>
</comment>
<evidence type="ECO:0000259" key="3">
    <source>
        <dbReference type="SMART" id="SM00853"/>
    </source>
</evidence>
<dbReference type="EMBL" id="JARPUR010000001">
    <property type="protein sequence ID" value="KAK4884393.1"/>
    <property type="molecule type" value="Genomic_DNA"/>
</dbReference>
<dbReference type="InterPro" id="IPR002099">
    <property type="entry name" value="MutL/Mlh/PMS"/>
</dbReference>
<dbReference type="SUPFAM" id="SSF54211">
    <property type="entry name" value="Ribosomal protein S5 domain 2-like"/>
    <property type="match status" value="1"/>
</dbReference>
<dbReference type="InterPro" id="IPR013507">
    <property type="entry name" value="DNA_mismatch_S5_2-like"/>
</dbReference>
<evidence type="ECO:0000259" key="4">
    <source>
        <dbReference type="SMART" id="SM01340"/>
    </source>
</evidence>
<evidence type="ECO:0008006" key="7">
    <source>
        <dbReference type="Google" id="ProtNLM"/>
    </source>
</evidence>
<dbReference type="GO" id="GO:0032300">
    <property type="term" value="C:mismatch repair complex"/>
    <property type="evidence" value="ECO:0007669"/>
    <property type="project" value="InterPro"/>
</dbReference>
<dbReference type="GO" id="GO:0016887">
    <property type="term" value="F:ATP hydrolysis activity"/>
    <property type="evidence" value="ECO:0007669"/>
    <property type="project" value="InterPro"/>
</dbReference>
<evidence type="ECO:0000256" key="2">
    <source>
        <dbReference type="ARBA" id="ARBA00022763"/>
    </source>
</evidence>
<dbReference type="SMART" id="SM00853">
    <property type="entry name" value="MutL_C"/>
    <property type="match status" value="1"/>
</dbReference>
<feature type="domain" description="DNA mismatch repair protein S5" evidence="4">
    <location>
        <begin position="211"/>
        <end position="327"/>
    </location>
</feature>
<dbReference type="SMART" id="SM01340">
    <property type="entry name" value="DNA_mis_repair"/>
    <property type="match status" value="1"/>
</dbReference>
<dbReference type="SUPFAM" id="SSF118116">
    <property type="entry name" value="DNA mismatch repair protein MutL"/>
    <property type="match status" value="1"/>
</dbReference>
<reference evidence="6" key="1">
    <citation type="submission" date="2023-01" db="EMBL/GenBank/DDBJ databases">
        <title>Key to firefly adult light organ development and bioluminescence: homeobox transcription factors regulate luciferase expression and transportation to peroxisome.</title>
        <authorList>
            <person name="Fu X."/>
        </authorList>
    </citation>
    <scope>NUCLEOTIDE SEQUENCE [LARGE SCALE GENOMIC DNA]</scope>
</reference>
<accession>A0AAN7PFN3</accession>
<dbReference type="InterPro" id="IPR020568">
    <property type="entry name" value="Ribosomal_Su5_D2-typ_SF"/>
</dbReference>
<dbReference type="PANTHER" id="PTHR10073:SF47">
    <property type="entry name" value="DNA MISMATCH REPAIR PROTEIN MLH3"/>
    <property type="match status" value="1"/>
</dbReference>
<dbReference type="Gene3D" id="3.30.1370.100">
    <property type="entry name" value="MutL, C-terminal domain, regulatory subdomain"/>
    <property type="match status" value="1"/>
</dbReference>
<comment type="similarity">
    <text evidence="1">Belongs to the DNA mismatch repair MutL/HexB family.</text>
</comment>
<dbReference type="InterPro" id="IPR037198">
    <property type="entry name" value="MutL_C_sf"/>
</dbReference>
<dbReference type="Pfam" id="PF13589">
    <property type="entry name" value="HATPase_c_3"/>
    <property type="match status" value="1"/>
</dbReference>
<dbReference type="InterPro" id="IPR014790">
    <property type="entry name" value="MutL_C"/>
</dbReference>
<gene>
    <name evidence="5" type="ORF">RN001_000664</name>
</gene>
<protein>
    <recommendedName>
        <fullName evidence="7">DNA mismatch repair protein Mlh3</fullName>
    </recommendedName>
</protein>
<evidence type="ECO:0000313" key="5">
    <source>
        <dbReference type="EMBL" id="KAK4884393.1"/>
    </source>
</evidence>
<dbReference type="Pfam" id="PF01119">
    <property type="entry name" value="DNA_mis_repair"/>
    <property type="match status" value="1"/>
</dbReference>
<dbReference type="InterPro" id="IPR042120">
    <property type="entry name" value="MutL_C_dimsub"/>
</dbReference>
<dbReference type="Gene3D" id="3.30.1540.20">
    <property type="entry name" value="MutL, C-terminal domain, dimerisation subdomain"/>
    <property type="match status" value="1"/>
</dbReference>
<dbReference type="InterPro" id="IPR042121">
    <property type="entry name" value="MutL_C_regsub"/>
</dbReference>